<feature type="region of interest" description="Disordered" evidence="8">
    <location>
        <begin position="138"/>
        <end position="161"/>
    </location>
</feature>
<dbReference type="EMBL" id="CH916375">
    <property type="protein sequence ID" value="EDV98396.1"/>
    <property type="molecule type" value="Genomic_DNA"/>
</dbReference>
<keyword evidence="3 7" id="KW-0863">Zinc-finger</keyword>
<dbReference type="InterPro" id="IPR036236">
    <property type="entry name" value="Znf_C2H2_sf"/>
</dbReference>
<protein>
    <submittedName>
        <fullName evidence="10">GH22696</fullName>
    </submittedName>
</protein>
<dbReference type="AlphaFoldDB" id="B4JVC8"/>
<dbReference type="OMA" id="HSKGINY"/>
<dbReference type="KEGG" id="dgr:6568668"/>
<evidence type="ECO:0000256" key="4">
    <source>
        <dbReference type="ARBA" id="ARBA00022833"/>
    </source>
</evidence>
<dbReference type="InParanoid" id="B4JVC8"/>
<dbReference type="PROSITE" id="PS50157">
    <property type="entry name" value="ZINC_FINGER_C2H2_2"/>
    <property type="match status" value="2"/>
</dbReference>
<feature type="compositionally biased region" description="Acidic residues" evidence="8">
    <location>
        <begin position="330"/>
        <end position="357"/>
    </location>
</feature>
<evidence type="ECO:0000256" key="8">
    <source>
        <dbReference type="SAM" id="MobiDB-lite"/>
    </source>
</evidence>
<dbReference type="InterPro" id="IPR013087">
    <property type="entry name" value="Znf_C2H2_type"/>
</dbReference>
<proteinExistence type="inferred from homology"/>
<dbReference type="SMART" id="SM00355">
    <property type="entry name" value="ZnF_C2H2"/>
    <property type="match status" value="7"/>
</dbReference>
<gene>
    <name evidence="10" type="primary">Dgri\GH22696</name>
    <name evidence="10" type="ORF">Dgri_GH22696</name>
</gene>
<dbReference type="eggNOG" id="ENOG502R9NE">
    <property type="taxonomic scope" value="Eukaryota"/>
</dbReference>
<dbReference type="PhylomeDB" id="B4JVC8"/>
<organism evidence="11">
    <name type="scientific">Drosophila grimshawi</name>
    <name type="common">Hawaiian fruit fly</name>
    <name type="synonym">Idiomyia grimshawi</name>
    <dbReference type="NCBI Taxonomy" id="7222"/>
    <lineage>
        <taxon>Eukaryota</taxon>
        <taxon>Metazoa</taxon>
        <taxon>Ecdysozoa</taxon>
        <taxon>Arthropoda</taxon>
        <taxon>Hexapoda</taxon>
        <taxon>Insecta</taxon>
        <taxon>Pterygota</taxon>
        <taxon>Neoptera</taxon>
        <taxon>Endopterygota</taxon>
        <taxon>Diptera</taxon>
        <taxon>Brachycera</taxon>
        <taxon>Muscomorpha</taxon>
        <taxon>Ephydroidea</taxon>
        <taxon>Drosophilidae</taxon>
        <taxon>Drosophila</taxon>
        <taxon>Hawaiian Drosophila</taxon>
    </lineage>
</organism>
<evidence type="ECO:0000256" key="2">
    <source>
        <dbReference type="ARBA" id="ARBA00022737"/>
    </source>
</evidence>
<dbReference type="InterPro" id="IPR050527">
    <property type="entry name" value="Snail/Krueppel_Znf"/>
</dbReference>
<dbReference type="SUPFAM" id="SSF57667">
    <property type="entry name" value="beta-beta-alpha zinc fingers"/>
    <property type="match status" value="1"/>
</dbReference>
<feature type="domain" description="C2H2-type" evidence="9">
    <location>
        <begin position="243"/>
        <end position="271"/>
    </location>
</feature>
<dbReference type="FunCoup" id="B4JVC8">
    <property type="interactions" value="323"/>
</dbReference>
<evidence type="ECO:0000256" key="3">
    <source>
        <dbReference type="ARBA" id="ARBA00022771"/>
    </source>
</evidence>
<evidence type="ECO:0000259" key="9">
    <source>
        <dbReference type="PROSITE" id="PS50157"/>
    </source>
</evidence>
<keyword evidence="4" id="KW-0862">Zinc</keyword>
<feature type="region of interest" description="Disordered" evidence="8">
    <location>
        <begin position="305"/>
        <end position="359"/>
    </location>
</feature>
<evidence type="ECO:0000313" key="11">
    <source>
        <dbReference type="Proteomes" id="UP000001070"/>
    </source>
</evidence>
<evidence type="ECO:0000256" key="7">
    <source>
        <dbReference type="PROSITE-ProRule" id="PRU00042"/>
    </source>
</evidence>
<name>B4JVC8_DROGR</name>
<dbReference type="GO" id="GO:0000978">
    <property type="term" value="F:RNA polymerase II cis-regulatory region sequence-specific DNA binding"/>
    <property type="evidence" value="ECO:0007669"/>
    <property type="project" value="TreeGrafter"/>
</dbReference>
<sequence length="617" mass="71514">MQDTPEPASSSRPDTSENTGFDACSICASPKSMSSALLDLSGNSVMQRRLNRDWKLPPEIIKMTLRAICVECVCKLNMHSEVTRSLMQRLQRLTCAGGKLPTARQSSPPIADAEVSTTVAPLAQEEIHPASSSHSSCSVLQAYSAQPPESPTATESGGQRNSAALDGWKWRTRLICAHCERAYFRRDLYTLHMRRCSRRRRHHQQQHRPAVCRVRNEAEEQQLEEEHQLEEDLVDEARQSRTFQCRHCEKEFAGIVAMRQHQRITHQSVHRCNLCEAEFGTKYEWELHHTICSAKLEALAEQAALNQPRSTRSRSRARSRALSHAWQPSTDEEEEEQEDEEEQDEDEEYNGEDDDDATSVADTMYTRRMNFTGDWIVNHSRSNSNSALNLSMLYDDYVLEESHITTEKEYDLHLLDMLKTQVQLKAFSCFAPGCYYKTDTLVDLMKHDYMHHWKMSWFYCHKCGDVFTSKVFLDYHLHRQNRGVYICHKCHDEFEFQHQLDRHQLMHSKCINYHCNYCRLEFLSEHKLLAHCEQDRHSPNDEPPLIHIEHALSICNPVPKEPVQVPQYSARMLNMPHRMWTKGQRPTLPLPHNKPSRLAIGICEFDNRKPPNCVGCQ</sequence>
<dbReference type="PANTHER" id="PTHR24388">
    <property type="entry name" value="ZINC FINGER PROTEIN"/>
    <property type="match status" value="1"/>
</dbReference>
<evidence type="ECO:0000256" key="6">
    <source>
        <dbReference type="ARBA" id="ARBA00037948"/>
    </source>
</evidence>
<reference evidence="10 11" key="1">
    <citation type="journal article" date="2007" name="Nature">
        <title>Evolution of genes and genomes on the Drosophila phylogeny.</title>
        <authorList>
            <consortium name="Drosophila 12 Genomes Consortium"/>
            <person name="Clark A.G."/>
            <person name="Eisen M.B."/>
            <person name="Smith D.R."/>
            <person name="Bergman C.M."/>
            <person name="Oliver B."/>
            <person name="Markow T.A."/>
            <person name="Kaufman T.C."/>
            <person name="Kellis M."/>
            <person name="Gelbart W."/>
            <person name="Iyer V.N."/>
            <person name="Pollard D.A."/>
            <person name="Sackton T.B."/>
            <person name="Larracuente A.M."/>
            <person name="Singh N.D."/>
            <person name="Abad J.P."/>
            <person name="Abt D.N."/>
            <person name="Adryan B."/>
            <person name="Aguade M."/>
            <person name="Akashi H."/>
            <person name="Anderson W.W."/>
            <person name="Aquadro C.F."/>
            <person name="Ardell D.H."/>
            <person name="Arguello R."/>
            <person name="Artieri C.G."/>
            <person name="Barbash D.A."/>
            <person name="Barker D."/>
            <person name="Barsanti P."/>
            <person name="Batterham P."/>
            <person name="Batzoglou S."/>
            <person name="Begun D."/>
            <person name="Bhutkar A."/>
            <person name="Blanco E."/>
            <person name="Bosak S.A."/>
            <person name="Bradley R.K."/>
            <person name="Brand A.D."/>
            <person name="Brent M.R."/>
            <person name="Brooks A.N."/>
            <person name="Brown R.H."/>
            <person name="Butlin R.K."/>
            <person name="Caggese C."/>
            <person name="Calvi B.R."/>
            <person name="Bernardo de Carvalho A."/>
            <person name="Caspi A."/>
            <person name="Castrezana S."/>
            <person name="Celniker S.E."/>
            <person name="Chang J.L."/>
            <person name="Chapple C."/>
            <person name="Chatterji S."/>
            <person name="Chinwalla A."/>
            <person name="Civetta A."/>
            <person name="Clifton S.W."/>
            <person name="Comeron J.M."/>
            <person name="Costello J.C."/>
            <person name="Coyne J.A."/>
            <person name="Daub J."/>
            <person name="David R.G."/>
            <person name="Delcher A.L."/>
            <person name="Delehaunty K."/>
            <person name="Do C.B."/>
            <person name="Ebling H."/>
            <person name="Edwards K."/>
            <person name="Eickbush T."/>
            <person name="Evans J.D."/>
            <person name="Filipski A."/>
            <person name="Findeiss S."/>
            <person name="Freyhult E."/>
            <person name="Fulton L."/>
            <person name="Fulton R."/>
            <person name="Garcia A.C."/>
            <person name="Gardiner A."/>
            <person name="Garfield D.A."/>
            <person name="Garvin B.E."/>
            <person name="Gibson G."/>
            <person name="Gilbert D."/>
            <person name="Gnerre S."/>
            <person name="Godfrey J."/>
            <person name="Good R."/>
            <person name="Gotea V."/>
            <person name="Gravely B."/>
            <person name="Greenberg A.J."/>
            <person name="Griffiths-Jones S."/>
            <person name="Gross S."/>
            <person name="Guigo R."/>
            <person name="Gustafson E.A."/>
            <person name="Haerty W."/>
            <person name="Hahn M.W."/>
            <person name="Halligan D.L."/>
            <person name="Halpern A.L."/>
            <person name="Halter G.M."/>
            <person name="Han M.V."/>
            <person name="Heger A."/>
            <person name="Hillier L."/>
            <person name="Hinrichs A.S."/>
            <person name="Holmes I."/>
            <person name="Hoskins R.A."/>
            <person name="Hubisz M.J."/>
            <person name="Hultmark D."/>
            <person name="Huntley M.A."/>
            <person name="Jaffe D.B."/>
            <person name="Jagadeeshan S."/>
            <person name="Jeck W.R."/>
            <person name="Johnson J."/>
            <person name="Jones C.D."/>
            <person name="Jordan W.C."/>
            <person name="Karpen G.H."/>
            <person name="Kataoka E."/>
            <person name="Keightley P.D."/>
            <person name="Kheradpour P."/>
            <person name="Kirkness E.F."/>
            <person name="Koerich L.B."/>
            <person name="Kristiansen K."/>
            <person name="Kudrna D."/>
            <person name="Kulathinal R.J."/>
            <person name="Kumar S."/>
            <person name="Kwok R."/>
            <person name="Lander E."/>
            <person name="Langley C.H."/>
            <person name="Lapoint R."/>
            <person name="Lazzaro B.P."/>
            <person name="Lee S.J."/>
            <person name="Levesque L."/>
            <person name="Li R."/>
            <person name="Lin C.F."/>
            <person name="Lin M.F."/>
            <person name="Lindblad-Toh K."/>
            <person name="Llopart A."/>
            <person name="Long M."/>
            <person name="Low L."/>
            <person name="Lozovsky E."/>
            <person name="Lu J."/>
            <person name="Luo M."/>
            <person name="Machado C.A."/>
            <person name="Makalowski W."/>
            <person name="Marzo M."/>
            <person name="Matsuda M."/>
            <person name="Matzkin L."/>
            <person name="McAllister B."/>
            <person name="McBride C.S."/>
            <person name="McKernan B."/>
            <person name="McKernan K."/>
            <person name="Mendez-Lago M."/>
            <person name="Minx P."/>
            <person name="Mollenhauer M.U."/>
            <person name="Montooth K."/>
            <person name="Mount S.M."/>
            <person name="Mu X."/>
            <person name="Myers E."/>
            <person name="Negre B."/>
            <person name="Newfeld S."/>
            <person name="Nielsen R."/>
            <person name="Noor M.A."/>
            <person name="O'Grady P."/>
            <person name="Pachter L."/>
            <person name="Papaceit M."/>
            <person name="Parisi M.J."/>
            <person name="Parisi M."/>
            <person name="Parts L."/>
            <person name="Pedersen J.S."/>
            <person name="Pesole G."/>
            <person name="Phillippy A.M."/>
            <person name="Ponting C.P."/>
            <person name="Pop M."/>
            <person name="Porcelli D."/>
            <person name="Powell J.R."/>
            <person name="Prohaska S."/>
            <person name="Pruitt K."/>
            <person name="Puig M."/>
            <person name="Quesneville H."/>
            <person name="Ram K.R."/>
            <person name="Rand D."/>
            <person name="Rasmussen M.D."/>
            <person name="Reed L.K."/>
            <person name="Reenan R."/>
            <person name="Reily A."/>
            <person name="Remington K.A."/>
            <person name="Rieger T.T."/>
            <person name="Ritchie M.G."/>
            <person name="Robin C."/>
            <person name="Rogers Y.H."/>
            <person name="Rohde C."/>
            <person name="Rozas J."/>
            <person name="Rubenfield M.J."/>
            <person name="Ruiz A."/>
            <person name="Russo S."/>
            <person name="Salzberg S.L."/>
            <person name="Sanchez-Gracia A."/>
            <person name="Saranga D.J."/>
            <person name="Sato H."/>
            <person name="Schaeffer S.W."/>
            <person name="Schatz M.C."/>
            <person name="Schlenke T."/>
            <person name="Schwartz R."/>
            <person name="Segarra C."/>
            <person name="Singh R.S."/>
            <person name="Sirot L."/>
            <person name="Sirota M."/>
            <person name="Sisneros N.B."/>
            <person name="Smith C.D."/>
            <person name="Smith T.F."/>
            <person name="Spieth J."/>
            <person name="Stage D.E."/>
            <person name="Stark A."/>
            <person name="Stephan W."/>
            <person name="Strausberg R.L."/>
            <person name="Strempel S."/>
            <person name="Sturgill D."/>
            <person name="Sutton G."/>
            <person name="Sutton G.G."/>
            <person name="Tao W."/>
            <person name="Teichmann S."/>
            <person name="Tobari Y.N."/>
            <person name="Tomimura Y."/>
            <person name="Tsolas J.M."/>
            <person name="Valente V.L."/>
            <person name="Venter E."/>
            <person name="Venter J.C."/>
            <person name="Vicario S."/>
            <person name="Vieira F.G."/>
            <person name="Vilella A.J."/>
            <person name="Villasante A."/>
            <person name="Walenz B."/>
            <person name="Wang J."/>
            <person name="Wasserman M."/>
            <person name="Watts T."/>
            <person name="Wilson D."/>
            <person name="Wilson R.K."/>
            <person name="Wing R.A."/>
            <person name="Wolfner M.F."/>
            <person name="Wong A."/>
            <person name="Wong G.K."/>
            <person name="Wu C.I."/>
            <person name="Wu G."/>
            <person name="Yamamoto D."/>
            <person name="Yang H.P."/>
            <person name="Yang S.P."/>
            <person name="Yorke J.A."/>
            <person name="Yoshida K."/>
            <person name="Zdobnov E."/>
            <person name="Zhang P."/>
            <person name="Zhang Y."/>
            <person name="Zimin A.V."/>
            <person name="Baldwin J."/>
            <person name="Abdouelleil A."/>
            <person name="Abdulkadir J."/>
            <person name="Abebe A."/>
            <person name="Abera B."/>
            <person name="Abreu J."/>
            <person name="Acer S.C."/>
            <person name="Aftuck L."/>
            <person name="Alexander A."/>
            <person name="An P."/>
            <person name="Anderson E."/>
            <person name="Anderson S."/>
            <person name="Arachi H."/>
            <person name="Azer M."/>
            <person name="Bachantsang P."/>
            <person name="Barry A."/>
            <person name="Bayul T."/>
            <person name="Berlin A."/>
            <person name="Bessette D."/>
            <person name="Bloom T."/>
            <person name="Blye J."/>
            <person name="Boguslavskiy L."/>
            <person name="Bonnet C."/>
            <person name="Boukhgalter B."/>
            <person name="Bourzgui I."/>
            <person name="Brown A."/>
            <person name="Cahill P."/>
            <person name="Channer S."/>
            <person name="Cheshatsang Y."/>
            <person name="Chuda L."/>
            <person name="Citroen M."/>
            <person name="Collymore A."/>
            <person name="Cooke P."/>
            <person name="Costello M."/>
            <person name="D'Aco K."/>
            <person name="Daza R."/>
            <person name="De Haan G."/>
            <person name="DeGray S."/>
            <person name="DeMaso C."/>
            <person name="Dhargay N."/>
            <person name="Dooley K."/>
            <person name="Dooley E."/>
            <person name="Doricent M."/>
            <person name="Dorje P."/>
            <person name="Dorjee K."/>
            <person name="Dupes A."/>
            <person name="Elong R."/>
            <person name="Falk J."/>
            <person name="Farina A."/>
            <person name="Faro S."/>
            <person name="Ferguson D."/>
            <person name="Fisher S."/>
            <person name="Foley C.D."/>
            <person name="Franke A."/>
            <person name="Friedrich D."/>
            <person name="Gadbois L."/>
            <person name="Gearin G."/>
            <person name="Gearin C.R."/>
            <person name="Giannoukos G."/>
            <person name="Goode T."/>
            <person name="Graham J."/>
            <person name="Grandbois E."/>
            <person name="Grewal S."/>
            <person name="Gyaltsen K."/>
            <person name="Hafez N."/>
            <person name="Hagos B."/>
            <person name="Hall J."/>
            <person name="Henson C."/>
            <person name="Hollinger A."/>
            <person name="Honan T."/>
            <person name="Huard M.D."/>
            <person name="Hughes L."/>
            <person name="Hurhula B."/>
            <person name="Husby M.E."/>
            <person name="Kamat A."/>
            <person name="Kanga B."/>
            <person name="Kashin S."/>
            <person name="Khazanovich D."/>
            <person name="Kisner P."/>
            <person name="Lance K."/>
            <person name="Lara M."/>
            <person name="Lee W."/>
            <person name="Lennon N."/>
            <person name="Letendre F."/>
            <person name="LeVine R."/>
            <person name="Lipovsky A."/>
            <person name="Liu X."/>
            <person name="Liu J."/>
            <person name="Liu S."/>
            <person name="Lokyitsang T."/>
            <person name="Lokyitsang Y."/>
            <person name="Lubonja R."/>
            <person name="Lui A."/>
            <person name="MacDonald P."/>
            <person name="Magnisalis V."/>
            <person name="Maru K."/>
            <person name="Matthews C."/>
            <person name="McCusker W."/>
            <person name="McDonough S."/>
            <person name="Mehta T."/>
            <person name="Meldrim J."/>
            <person name="Meneus L."/>
            <person name="Mihai O."/>
            <person name="Mihalev A."/>
            <person name="Mihova T."/>
            <person name="Mittelman R."/>
            <person name="Mlenga V."/>
            <person name="Montmayeur A."/>
            <person name="Mulrain L."/>
            <person name="Navidi A."/>
            <person name="Naylor J."/>
            <person name="Negash T."/>
            <person name="Nguyen T."/>
            <person name="Nguyen N."/>
            <person name="Nicol R."/>
            <person name="Norbu C."/>
            <person name="Norbu N."/>
            <person name="Novod N."/>
            <person name="O'Neill B."/>
            <person name="Osman S."/>
            <person name="Markiewicz E."/>
            <person name="Oyono O.L."/>
            <person name="Patti C."/>
            <person name="Phunkhang P."/>
            <person name="Pierre F."/>
            <person name="Priest M."/>
            <person name="Raghuraman S."/>
            <person name="Rege F."/>
            <person name="Reyes R."/>
            <person name="Rise C."/>
            <person name="Rogov P."/>
            <person name="Ross K."/>
            <person name="Ryan E."/>
            <person name="Settipalli S."/>
            <person name="Shea T."/>
            <person name="Sherpa N."/>
            <person name="Shi L."/>
            <person name="Shih D."/>
            <person name="Sparrow T."/>
            <person name="Spaulding J."/>
            <person name="Stalker J."/>
            <person name="Stange-Thomann N."/>
            <person name="Stavropoulos S."/>
            <person name="Stone C."/>
            <person name="Strader C."/>
            <person name="Tesfaye S."/>
            <person name="Thomson T."/>
            <person name="Thoulutsang Y."/>
            <person name="Thoulutsang D."/>
            <person name="Topham K."/>
            <person name="Topping I."/>
            <person name="Tsamla T."/>
            <person name="Vassiliev H."/>
            <person name="Vo A."/>
            <person name="Wangchuk T."/>
            <person name="Wangdi T."/>
            <person name="Weiand M."/>
            <person name="Wilkinson J."/>
            <person name="Wilson A."/>
            <person name="Yadav S."/>
            <person name="Young G."/>
            <person name="Yu Q."/>
            <person name="Zembek L."/>
            <person name="Zhong D."/>
            <person name="Zimmer A."/>
            <person name="Zwirko Z."/>
            <person name="Jaffe D.B."/>
            <person name="Alvarez P."/>
            <person name="Brockman W."/>
            <person name="Butler J."/>
            <person name="Chin C."/>
            <person name="Gnerre S."/>
            <person name="Grabherr M."/>
            <person name="Kleber M."/>
            <person name="Mauceli E."/>
            <person name="MacCallum I."/>
        </authorList>
    </citation>
    <scope>NUCLEOTIDE SEQUENCE [LARGE SCALE GENOMIC DNA]</scope>
    <source>
        <strain evidence="11">Tucson 15287-2541.00</strain>
    </source>
</reference>
<evidence type="ECO:0000256" key="5">
    <source>
        <dbReference type="ARBA" id="ARBA00023242"/>
    </source>
</evidence>
<dbReference type="PANTHER" id="PTHR24388:SF53">
    <property type="entry name" value="CHORION TRANSCRIPTION FACTOR CF2-RELATED"/>
    <property type="match status" value="1"/>
</dbReference>
<dbReference type="GO" id="GO:0000981">
    <property type="term" value="F:DNA-binding transcription factor activity, RNA polymerase II-specific"/>
    <property type="evidence" value="ECO:0007669"/>
    <property type="project" value="TreeGrafter"/>
</dbReference>
<dbReference type="HOGENOM" id="CLU_449993_0_0_1"/>
<keyword evidence="1" id="KW-0479">Metal-binding</keyword>
<dbReference type="GO" id="GO:0008270">
    <property type="term" value="F:zinc ion binding"/>
    <property type="evidence" value="ECO:0007669"/>
    <property type="project" value="UniProtKB-KW"/>
</dbReference>
<dbReference type="PROSITE" id="PS00028">
    <property type="entry name" value="ZINC_FINGER_C2H2_1"/>
    <property type="match status" value="3"/>
</dbReference>
<accession>B4JVC8</accession>
<feature type="compositionally biased region" description="Polar residues" evidence="8">
    <location>
        <begin position="151"/>
        <end position="161"/>
    </location>
</feature>
<dbReference type="Gene3D" id="3.30.160.60">
    <property type="entry name" value="Classic Zinc Finger"/>
    <property type="match status" value="2"/>
</dbReference>
<comment type="similarity">
    <text evidence="6">Belongs to the snail C2H2-type zinc-finger protein family.</text>
</comment>
<dbReference type="OrthoDB" id="8069632at2759"/>
<keyword evidence="2" id="KW-0677">Repeat</keyword>
<keyword evidence="11" id="KW-1185">Reference proteome</keyword>
<evidence type="ECO:0000313" key="10">
    <source>
        <dbReference type="EMBL" id="EDV98396.1"/>
    </source>
</evidence>
<feature type="domain" description="C2H2-type" evidence="9">
    <location>
        <begin position="485"/>
        <end position="508"/>
    </location>
</feature>
<dbReference type="Proteomes" id="UP000001070">
    <property type="component" value="Unassembled WGS sequence"/>
</dbReference>
<keyword evidence="5" id="KW-0539">Nucleus</keyword>
<evidence type="ECO:0000256" key="1">
    <source>
        <dbReference type="ARBA" id="ARBA00022723"/>
    </source>
</evidence>
<feature type="compositionally biased region" description="Basic residues" evidence="8">
    <location>
        <begin position="311"/>
        <end position="321"/>
    </location>
</feature>